<name>A0A2S0KKW2_9ACTN</name>
<dbReference type="GO" id="GO:0016151">
    <property type="term" value="F:nickel cation binding"/>
    <property type="evidence" value="ECO:0007669"/>
    <property type="project" value="InterPro"/>
</dbReference>
<dbReference type="InterPro" id="IPR002639">
    <property type="entry name" value="UreF"/>
</dbReference>
<accession>A0A2S0KKW2</accession>
<dbReference type="Gene3D" id="1.10.4190.10">
    <property type="entry name" value="Urease accessory protein UreF"/>
    <property type="match status" value="1"/>
</dbReference>
<dbReference type="PANTHER" id="PTHR33620:SF1">
    <property type="entry name" value="UREASE ACCESSORY PROTEIN F"/>
    <property type="match status" value="1"/>
</dbReference>
<evidence type="ECO:0000256" key="3">
    <source>
        <dbReference type="SAM" id="MobiDB-lite"/>
    </source>
</evidence>
<feature type="region of interest" description="Disordered" evidence="3">
    <location>
        <begin position="78"/>
        <end position="98"/>
    </location>
</feature>
<dbReference type="InterPro" id="IPR038277">
    <property type="entry name" value="UreF_sf"/>
</dbReference>
<keyword evidence="2" id="KW-0143">Chaperone</keyword>
<gene>
    <name evidence="4" type="ORF">C6V83_15915</name>
</gene>
<keyword evidence="5" id="KW-1185">Reference proteome</keyword>
<dbReference type="Proteomes" id="UP000239814">
    <property type="component" value="Chromosome"/>
</dbReference>
<sequence length="251" mass="25950">MLLADARLPTGGHAYSAGVEPALRAGLAPDRLREYMIGRARTTSLVEAGTAVVARHLLSPAAPSQSSSVASAYGLSHGESVDCSSSRASTERGTSEAGARIETLRASWAARTPAPALREASAAQGRGFLRLARSLWPDSPVLKILTALQRPPCRAVVLGGIAVMAPMSAAELVRLVIYDDAATAAAALLKLEPRDPAEVSGWVLEACAAGEPSVGGLAALTDPDAIPASGAPQTEEWAQAHAVMNQRLFRA</sequence>
<dbReference type="Pfam" id="PF01730">
    <property type="entry name" value="UreF"/>
    <property type="match status" value="1"/>
</dbReference>
<dbReference type="PANTHER" id="PTHR33620">
    <property type="entry name" value="UREASE ACCESSORY PROTEIN F"/>
    <property type="match status" value="1"/>
</dbReference>
<evidence type="ECO:0000256" key="2">
    <source>
        <dbReference type="ARBA" id="ARBA00023186"/>
    </source>
</evidence>
<reference evidence="4 5" key="1">
    <citation type="submission" date="2018-03" db="EMBL/GenBank/DDBJ databases">
        <title>Characteristics and genome of n-alkane degrading marine bacteria Gordonia iterans isolated from crude oil contaminated in Tae-an, South Korea.</title>
        <authorList>
            <person name="Lee S.-S."/>
            <person name="Kim H."/>
        </authorList>
    </citation>
    <scope>NUCLEOTIDE SEQUENCE [LARGE SCALE GENOMIC DNA]</scope>
    <source>
        <strain evidence="4 5">Co17</strain>
    </source>
</reference>
<dbReference type="AlphaFoldDB" id="A0A2S0KKW2"/>
<evidence type="ECO:0000256" key="1">
    <source>
        <dbReference type="ARBA" id="ARBA00022988"/>
    </source>
</evidence>
<dbReference type="KEGG" id="git:C6V83_15915"/>
<keyword evidence="1" id="KW-0996">Nickel insertion</keyword>
<evidence type="ECO:0000313" key="4">
    <source>
        <dbReference type="EMBL" id="AVM02318.1"/>
    </source>
</evidence>
<proteinExistence type="predicted"/>
<evidence type="ECO:0000313" key="5">
    <source>
        <dbReference type="Proteomes" id="UP000239814"/>
    </source>
</evidence>
<dbReference type="OrthoDB" id="3382047at2"/>
<organism evidence="4 5">
    <name type="scientific">Gordonia iterans</name>
    <dbReference type="NCBI Taxonomy" id="1004901"/>
    <lineage>
        <taxon>Bacteria</taxon>
        <taxon>Bacillati</taxon>
        <taxon>Actinomycetota</taxon>
        <taxon>Actinomycetes</taxon>
        <taxon>Mycobacteriales</taxon>
        <taxon>Gordoniaceae</taxon>
        <taxon>Gordonia</taxon>
    </lineage>
</organism>
<dbReference type="EMBL" id="CP027433">
    <property type="protein sequence ID" value="AVM02318.1"/>
    <property type="molecule type" value="Genomic_DNA"/>
</dbReference>
<protein>
    <submittedName>
        <fullName evidence="4">Urease accessory protein</fullName>
    </submittedName>
</protein>